<protein>
    <recommendedName>
        <fullName evidence="13">Sensory neuron membrane protein 2</fullName>
    </recommendedName>
</protein>
<dbReference type="Pfam" id="PF01130">
    <property type="entry name" value="CD36"/>
    <property type="match status" value="1"/>
</dbReference>
<evidence type="ECO:0000256" key="7">
    <source>
        <dbReference type="ARBA" id="ARBA00022725"/>
    </source>
</evidence>
<proteinExistence type="evidence at transcript level"/>
<name>A0A6B9C9K9_9DIPT</name>
<sequence length="524" mass="60483">MTMVFLKKIPKKYRIIGACCGFFIAIAGIGGWIIMPYLVDKLIDLNVILYKDSEQFERWHTLPQPMEFRVFIFNVTNANDIPKGALPIVQEIGPYVYKQYRIKNVEKISKDQMDITYTSKQIYKFDRQLSYPRRENDKIVVLNVAMNAVLQISEDIANSQLGLINNYIFRIFPNQSSLYIQTTPKQYFFDGVSFCLKGDEIQGLVCKIVEDVIKRRQIRAIRRVNDGSFKFAFFYYKNNTHDGQYKILSGFNDSTLTSRILTWEGKPHLALWTNETKSISTCNLFKKATDGVLFPPHLKPEGSVNVYVTDICRAVQLYYRKTITYQKIIGYRFETGDDFLKKIGSKYSTKCFCITRLEQVPKYDDGCLYKGALDLSLCHGAPIILSMPHMTGAAPEYQTVRGLKPDLERAKIYVDIEPNTGYPLRGYKRAQLNMFVRKVDKIDFTKNLKTVLMPIVWVEEGTQLNDKMIKLLNDKMFTPLLIANILIYAAIGSGLTIFFVCLIQLWTRPSRRNVDKIVAVRPMH</sequence>
<evidence type="ECO:0000256" key="6">
    <source>
        <dbReference type="ARBA" id="ARBA00022692"/>
    </source>
</evidence>
<dbReference type="EMBL" id="MK249059">
    <property type="protein sequence ID" value="QGW45473.1"/>
    <property type="molecule type" value="mRNA"/>
</dbReference>
<dbReference type="GO" id="GO:0007608">
    <property type="term" value="P:sensory perception of smell"/>
    <property type="evidence" value="ECO:0007669"/>
    <property type="project" value="UniProtKB-KW"/>
</dbReference>
<evidence type="ECO:0000256" key="2">
    <source>
        <dbReference type="ARBA" id="ARBA00004236"/>
    </source>
</evidence>
<evidence type="ECO:0000256" key="11">
    <source>
        <dbReference type="ARBA" id="ARBA00023170"/>
    </source>
</evidence>
<feature type="transmembrane region" description="Helical" evidence="14">
    <location>
        <begin position="485"/>
        <end position="506"/>
    </location>
</feature>
<evidence type="ECO:0000256" key="4">
    <source>
        <dbReference type="ARBA" id="ARBA00022475"/>
    </source>
</evidence>
<evidence type="ECO:0000256" key="8">
    <source>
        <dbReference type="ARBA" id="ARBA00022989"/>
    </source>
</evidence>
<keyword evidence="10" id="KW-1015">Disulfide bond</keyword>
<evidence type="ECO:0000256" key="13">
    <source>
        <dbReference type="ARBA" id="ARBA00040645"/>
    </source>
</evidence>
<dbReference type="PANTHER" id="PTHR11923">
    <property type="entry name" value="SCAVENGER RECEPTOR CLASS B TYPE-1 SR-B1"/>
    <property type="match status" value="1"/>
</dbReference>
<dbReference type="GO" id="GO:0005737">
    <property type="term" value="C:cytoplasm"/>
    <property type="evidence" value="ECO:0007669"/>
    <property type="project" value="TreeGrafter"/>
</dbReference>
<comment type="subcellular location">
    <subcellularLocation>
        <location evidence="2">Cell membrane</location>
    </subcellularLocation>
</comment>
<dbReference type="AlphaFoldDB" id="A0A6B9C9K9"/>
<accession>A0A6B9C9K9</accession>
<evidence type="ECO:0000256" key="14">
    <source>
        <dbReference type="SAM" id="Phobius"/>
    </source>
</evidence>
<organism evidence="15">
    <name type="scientific">Bradysia odoriphaga</name>
    <dbReference type="NCBI Taxonomy" id="1564500"/>
    <lineage>
        <taxon>Eukaryota</taxon>
        <taxon>Metazoa</taxon>
        <taxon>Ecdysozoa</taxon>
        <taxon>Arthropoda</taxon>
        <taxon>Hexapoda</taxon>
        <taxon>Insecta</taxon>
        <taxon>Pterygota</taxon>
        <taxon>Neoptera</taxon>
        <taxon>Endopterygota</taxon>
        <taxon>Diptera</taxon>
        <taxon>Nematocera</taxon>
        <taxon>Sciaroidea</taxon>
        <taxon>Sciaridae</taxon>
        <taxon>Bradysia</taxon>
    </lineage>
</organism>
<feature type="transmembrane region" description="Helical" evidence="14">
    <location>
        <begin position="15"/>
        <end position="39"/>
    </location>
</feature>
<keyword evidence="9 14" id="KW-0472">Membrane</keyword>
<evidence type="ECO:0000313" key="15">
    <source>
        <dbReference type="EMBL" id="QGW45473.1"/>
    </source>
</evidence>
<keyword evidence="8 14" id="KW-1133">Transmembrane helix</keyword>
<keyword evidence="11" id="KW-0675">Receptor</keyword>
<keyword evidence="4" id="KW-1003">Cell membrane</keyword>
<evidence type="ECO:0000256" key="5">
    <source>
        <dbReference type="ARBA" id="ARBA00022606"/>
    </source>
</evidence>
<keyword evidence="7" id="KW-0552">Olfaction</keyword>
<evidence type="ECO:0000256" key="1">
    <source>
        <dbReference type="ARBA" id="ARBA00003156"/>
    </source>
</evidence>
<evidence type="ECO:0000256" key="10">
    <source>
        <dbReference type="ARBA" id="ARBA00023157"/>
    </source>
</evidence>
<comment type="similarity">
    <text evidence="3">Belongs to the CD36 family.</text>
</comment>
<dbReference type="InterPro" id="IPR002159">
    <property type="entry name" value="CD36_fam"/>
</dbReference>
<evidence type="ECO:0000256" key="9">
    <source>
        <dbReference type="ARBA" id="ARBA00023136"/>
    </source>
</evidence>
<dbReference type="PANTHER" id="PTHR11923:SF109">
    <property type="entry name" value="SENSORY NEURON MEMBRANE PROTEIN 2"/>
    <property type="match status" value="1"/>
</dbReference>
<comment type="function">
    <text evidence="1">Plays an olfactory role that is not restricted to pheromone sensitivity.</text>
</comment>
<keyword evidence="12" id="KW-0325">Glycoprotein</keyword>
<keyword evidence="5" id="KW-0716">Sensory transduction</keyword>
<dbReference type="GO" id="GO:0005886">
    <property type="term" value="C:plasma membrane"/>
    <property type="evidence" value="ECO:0007669"/>
    <property type="project" value="UniProtKB-SubCell"/>
</dbReference>
<reference evidence="15" key="1">
    <citation type="submission" date="2018-11" db="EMBL/GenBank/DDBJ databases">
        <authorList>
            <person name="Zhao Y."/>
            <person name="Mu W."/>
            <person name="Zhou C."/>
        </authorList>
    </citation>
    <scope>NUCLEOTIDE SEQUENCE</scope>
</reference>
<evidence type="ECO:0000256" key="3">
    <source>
        <dbReference type="ARBA" id="ARBA00010532"/>
    </source>
</evidence>
<dbReference type="PRINTS" id="PR01609">
    <property type="entry name" value="CD36FAMILY"/>
</dbReference>
<evidence type="ECO:0000256" key="12">
    <source>
        <dbReference type="ARBA" id="ARBA00023180"/>
    </source>
</evidence>
<dbReference type="GO" id="GO:0005044">
    <property type="term" value="F:scavenger receptor activity"/>
    <property type="evidence" value="ECO:0007669"/>
    <property type="project" value="TreeGrafter"/>
</dbReference>
<keyword evidence="6 14" id="KW-0812">Transmembrane</keyword>